<dbReference type="Proteomes" id="UP000032142">
    <property type="component" value="Unassembled WGS sequence"/>
</dbReference>
<dbReference type="EMBL" id="KN437950">
    <property type="protein sequence ID" value="KHG26682.1"/>
    <property type="molecule type" value="Genomic_DNA"/>
</dbReference>
<organism evidence="1 2">
    <name type="scientific">Gossypium arboreum</name>
    <name type="common">Tree cotton</name>
    <name type="synonym">Gossypium nanking</name>
    <dbReference type="NCBI Taxonomy" id="29729"/>
    <lineage>
        <taxon>Eukaryota</taxon>
        <taxon>Viridiplantae</taxon>
        <taxon>Streptophyta</taxon>
        <taxon>Embryophyta</taxon>
        <taxon>Tracheophyta</taxon>
        <taxon>Spermatophyta</taxon>
        <taxon>Magnoliopsida</taxon>
        <taxon>eudicotyledons</taxon>
        <taxon>Gunneridae</taxon>
        <taxon>Pentapetalae</taxon>
        <taxon>rosids</taxon>
        <taxon>malvids</taxon>
        <taxon>Malvales</taxon>
        <taxon>Malvaceae</taxon>
        <taxon>Malvoideae</taxon>
        <taxon>Gossypium</taxon>
    </lineage>
</organism>
<evidence type="ECO:0000313" key="1">
    <source>
        <dbReference type="EMBL" id="KHG26682.1"/>
    </source>
</evidence>
<sequence length="23" mass="2705">MITIYPITIYLESVISRISNHKL</sequence>
<keyword evidence="2" id="KW-1185">Reference proteome</keyword>
<accession>A0A0B0PP82</accession>
<proteinExistence type="predicted"/>
<name>A0A0B0PP82_GOSAR</name>
<evidence type="ECO:0000313" key="2">
    <source>
        <dbReference type="Proteomes" id="UP000032142"/>
    </source>
</evidence>
<dbReference type="AlphaFoldDB" id="A0A0B0PP82"/>
<reference evidence="2" key="1">
    <citation type="submission" date="2014-09" db="EMBL/GenBank/DDBJ databases">
        <authorList>
            <person name="Mudge J."/>
            <person name="Ramaraj T."/>
            <person name="Lindquist I.E."/>
            <person name="Bharti A.K."/>
            <person name="Sundararajan A."/>
            <person name="Cameron C.T."/>
            <person name="Woodward J.E."/>
            <person name="May G.D."/>
            <person name="Brubaker C."/>
            <person name="Broadhvest J."/>
            <person name="Wilkins T.A."/>
        </authorList>
    </citation>
    <scope>NUCLEOTIDE SEQUENCE</scope>
    <source>
        <strain evidence="2">cv. AKA8401</strain>
    </source>
</reference>
<protein>
    <submittedName>
        <fullName evidence="1">Uncharacterized protein</fullName>
    </submittedName>
</protein>
<gene>
    <name evidence="1" type="ORF">F383_00517</name>
</gene>